<keyword evidence="2" id="KW-1185">Reference proteome</keyword>
<evidence type="ECO:0000313" key="1">
    <source>
        <dbReference type="EMBL" id="KAI1694856.1"/>
    </source>
</evidence>
<dbReference type="EMBL" id="JAKKPZ010000463">
    <property type="protein sequence ID" value="KAI1694856.1"/>
    <property type="molecule type" value="Genomic_DNA"/>
</dbReference>
<protein>
    <submittedName>
        <fullName evidence="1">Uncharacterized protein</fullName>
    </submittedName>
</protein>
<proteinExistence type="predicted"/>
<organism evidence="1 2">
    <name type="scientific">Ditylenchus destructor</name>
    <dbReference type="NCBI Taxonomy" id="166010"/>
    <lineage>
        <taxon>Eukaryota</taxon>
        <taxon>Metazoa</taxon>
        <taxon>Ecdysozoa</taxon>
        <taxon>Nematoda</taxon>
        <taxon>Chromadorea</taxon>
        <taxon>Rhabditida</taxon>
        <taxon>Tylenchina</taxon>
        <taxon>Tylenchomorpha</taxon>
        <taxon>Sphaerularioidea</taxon>
        <taxon>Anguinidae</taxon>
        <taxon>Anguininae</taxon>
        <taxon>Ditylenchus</taxon>
    </lineage>
</organism>
<sequence length="205" mass="23776">MWYELLRFFTRKELVQLHFANRFFGKAIRELKLPALHIINKLKIKGMKQGAVDTNYCVITEEDDGGNILGETHLASKNFQPPNYVRFTKVILYTLVINDDFMQCLKQHKAVFTNCLFGFFSEYIHEETAIDTIKCLMDDVSTDCRGITMIPHEWNSVKQLKICSLAGVNERHSLSFQCKMPLATEDPFFESMLEWLHGNKGSKKK</sequence>
<name>A0AAD4MH69_9BILA</name>
<reference evidence="1" key="1">
    <citation type="submission" date="2022-01" db="EMBL/GenBank/DDBJ databases">
        <title>Genome Sequence Resource for Two Populations of Ditylenchus destructor, the Migratory Endoparasitic Phytonematode.</title>
        <authorList>
            <person name="Zhang H."/>
            <person name="Lin R."/>
            <person name="Xie B."/>
        </authorList>
    </citation>
    <scope>NUCLEOTIDE SEQUENCE</scope>
    <source>
        <strain evidence="1">BazhouSP</strain>
    </source>
</reference>
<comment type="caution">
    <text evidence="1">The sequence shown here is derived from an EMBL/GenBank/DDBJ whole genome shotgun (WGS) entry which is preliminary data.</text>
</comment>
<evidence type="ECO:0000313" key="2">
    <source>
        <dbReference type="Proteomes" id="UP001201812"/>
    </source>
</evidence>
<accession>A0AAD4MH69</accession>
<gene>
    <name evidence="1" type="ORF">DdX_19905</name>
</gene>
<dbReference type="Proteomes" id="UP001201812">
    <property type="component" value="Unassembled WGS sequence"/>
</dbReference>
<dbReference type="AlphaFoldDB" id="A0AAD4MH69"/>